<evidence type="ECO:0000256" key="5">
    <source>
        <dbReference type="RuleBase" id="RU367049"/>
    </source>
</evidence>
<dbReference type="InterPro" id="IPR004806">
    <property type="entry name" value="Rad23"/>
</dbReference>
<dbReference type="SMART" id="SM00165">
    <property type="entry name" value="UBA"/>
    <property type="match status" value="2"/>
</dbReference>
<dbReference type="PROSITE" id="PS50053">
    <property type="entry name" value="UBIQUITIN_2"/>
    <property type="match status" value="1"/>
</dbReference>
<comment type="similarity">
    <text evidence="5">Belongs to the RAD23 family.</text>
</comment>
<dbReference type="AlphaFoldDB" id="A0A4P9Z997"/>
<dbReference type="CDD" id="cd14281">
    <property type="entry name" value="UBA2_Rad23_like"/>
    <property type="match status" value="1"/>
</dbReference>
<feature type="domain" description="UBA" evidence="7">
    <location>
        <begin position="314"/>
        <end position="354"/>
    </location>
</feature>
<feature type="compositionally biased region" description="Low complexity" evidence="6">
    <location>
        <begin position="103"/>
        <end position="122"/>
    </location>
</feature>
<evidence type="ECO:0000256" key="2">
    <source>
        <dbReference type="ARBA" id="ARBA00022763"/>
    </source>
</evidence>
<comment type="function">
    <text evidence="5">Multiubiquitin chain receptor involved in modulation of proteasomal degradation. Involved in nucleotide excision repair.</text>
</comment>
<evidence type="ECO:0000256" key="6">
    <source>
        <dbReference type="SAM" id="MobiDB-lite"/>
    </source>
</evidence>
<dbReference type="GO" id="GO:0006289">
    <property type="term" value="P:nucleotide-excision repair"/>
    <property type="evidence" value="ECO:0007669"/>
    <property type="project" value="UniProtKB-UniRule"/>
</dbReference>
<keyword evidence="2 5" id="KW-0227">DNA damage</keyword>
<dbReference type="InterPro" id="IPR000626">
    <property type="entry name" value="Ubiquitin-like_dom"/>
</dbReference>
<reference evidence="10" key="1">
    <citation type="journal article" date="2018" name="Nat. Microbiol.">
        <title>Leveraging single-cell genomics to expand the fungal tree of life.</title>
        <authorList>
            <person name="Ahrendt S.R."/>
            <person name="Quandt C.A."/>
            <person name="Ciobanu D."/>
            <person name="Clum A."/>
            <person name="Salamov A."/>
            <person name="Andreopoulos B."/>
            <person name="Cheng J.F."/>
            <person name="Woyke T."/>
            <person name="Pelin A."/>
            <person name="Henrissat B."/>
            <person name="Reynolds N.K."/>
            <person name="Benny G.L."/>
            <person name="Smith M.E."/>
            <person name="James T.Y."/>
            <person name="Grigoriev I.V."/>
        </authorList>
    </citation>
    <scope>NUCLEOTIDE SEQUENCE [LARGE SCALE GENOMIC DNA]</scope>
    <source>
        <strain evidence="10">Baker2002</strain>
    </source>
</reference>
<organism evidence="9 10">
    <name type="scientific">Metschnikowia bicuspidata</name>
    <dbReference type="NCBI Taxonomy" id="27322"/>
    <lineage>
        <taxon>Eukaryota</taxon>
        <taxon>Fungi</taxon>
        <taxon>Dikarya</taxon>
        <taxon>Ascomycota</taxon>
        <taxon>Saccharomycotina</taxon>
        <taxon>Pichiomycetes</taxon>
        <taxon>Metschnikowiaceae</taxon>
        <taxon>Metschnikowia</taxon>
    </lineage>
</organism>
<dbReference type="PROSITE" id="PS50030">
    <property type="entry name" value="UBA"/>
    <property type="match status" value="2"/>
</dbReference>
<dbReference type="SUPFAM" id="SSF46934">
    <property type="entry name" value="UBA-like"/>
    <property type="match status" value="2"/>
</dbReference>
<dbReference type="PANTHER" id="PTHR10621">
    <property type="entry name" value="UV EXCISION REPAIR PROTEIN RAD23"/>
    <property type="match status" value="1"/>
</dbReference>
<evidence type="ECO:0000259" key="7">
    <source>
        <dbReference type="PROSITE" id="PS50030"/>
    </source>
</evidence>
<dbReference type="GO" id="GO:0043130">
    <property type="term" value="F:ubiquitin binding"/>
    <property type="evidence" value="ECO:0007669"/>
    <property type="project" value="UniProtKB-UniRule"/>
</dbReference>
<dbReference type="SUPFAM" id="SSF101238">
    <property type="entry name" value="XPC-binding domain"/>
    <property type="match status" value="1"/>
</dbReference>
<dbReference type="InterPro" id="IPR036353">
    <property type="entry name" value="XPC-bd_sf"/>
</dbReference>
<dbReference type="GO" id="GO:0005654">
    <property type="term" value="C:nucleoplasm"/>
    <property type="evidence" value="ECO:0007669"/>
    <property type="project" value="TreeGrafter"/>
</dbReference>
<dbReference type="InterPro" id="IPR029071">
    <property type="entry name" value="Ubiquitin-like_domsf"/>
</dbReference>
<keyword evidence="5" id="KW-0963">Cytoplasm</keyword>
<dbReference type="CDD" id="cd01805">
    <property type="entry name" value="Ubl_Rad23"/>
    <property type="match status" value="1"/>
</dbReference>
<evidence type="ECO:0000313" key="9">
    <source>
        <dbReference type="EMBL" id="RKP29334.1"/>
    </source>
</evidence>
<evidence type="ECO:0000259" key="8">
    <source>
        <dbReference type="PROSITE" id="PS50053"/>
    </source>
</evidence>
<dbReference type="PANTHER" id="PTHR10621:SF0">
    <property type="entry name" value="UV EXCISION REPAIR PROTEIN RAD23"/>
    <property type="match status" value="1"/>
</dbReference>
<dbReference type="GO" id="GO:0070628">
    <property type="term" value="F:proteasome binding"/>
    <property type="evidence" value="ECO:0007669"/>
    <property type="project" value="TreeGrafter"/>
</dbReference>
<dbReference type="Proteomes" id="UP000268321">
    <property type="component" value="Unassembled WGS sequence"/>
</dbReference>
<protein>
    <recommendedName>
        <fullName evidence="5">UV excision repair protein RAD23</fullName>
    </recommendedName>
</protein>
<dbReference type="PRINTS" id="PR01839">
    <property type="entry name" value="RAD23PROTEIN"/>
</dbReference>
<dbReference type="InterPro" id="IPR015360">
    <property type="entry name" value="XPC-bd"/>
</dbReference>
<feature type="compositionally biased region" description="Low complexity" evidence="6">
    <location>
        <begin position="172"/>
        <end position="201"/>
    </location>
</feature>
<dbReference type="Pfam" id="PF09280">
    <property type="entry name" value="XPC-binding"/>
    <property type="match status" value="1"/>
</dbReference>
<feature type="domain" description="Ubiquitin-like" evidence="8">
    <location>
        <begin position="1"/>
        <end position="76"/>
    </location>
</feature>
<dbReference type="Gene3D" id="1.10.10.540">
    <property type="entry name" value="XPC-binding domain"/>
    <property type="match status" value="1"/>
</dbReference>
<dbReference type="Gene3D" id="1.10.8.10">
    <property type="entry name" value="DNA helicase RuvA subunit, C-terminal domain"/>
    <property type="match status" value="2"/>
</dbReference>
<evidence type="ECO:0000313" key="10">
    <source>
        <dbReference type="Proteomes" id="UP000268321"/>
    </source>
</evidence>
<dbReference type="GO" id="GO:0005829">
    <property type="term" value="C:cytosol"/>
    <property type="evidence" value="ECO:0007669"/>
    <property type="project" value="TreeGrafter"/>
</dbReference>
<keyword evidence="10" id="KW-1185">Reference proteome</keyword>
<dbReference type="InterPro" id="IPR015940">
    <property type="entry name" value="UBA"/>
</dbReference>
<dbReference type="Gene3D" id="3.10.20.90">
    <property type="entry name" value="Phosphatidylinositol 3-kinase Catalytic Subunit, Chain A, domain 1"/>
    <property type="match status" value="1"/>
</dbReference>
<feature type="domain" description="UBA" evidence="7">
    <location>
        <begin position="128"/>
        <end position="169"/>
    </location>
</feature>
<dbReference type="InterPro" id="IPR009060">
    <property type="entry name" value="UBA-like_sf"/>
</dbReference>
<dbReference type="SUPFAM" id="SSF54236">
    <property type="entry name" value="Ubiquitin-like"/>
    <property type="match status" value="1"/>
</dbReference>
<evidence type="ECO:0000256" key="1">
    <source>
        <dbReference type="ARBA" id="ARBA00022737"/>
    </source>
</evidence>
<evidence type="ECO:0000256" key="3">
    <source>
        <dbReference type="ARBA" id="ARBA00023204"/>
    </source>
</evidence>
<dbReference type="EMBL" id="ML004493">
    <property type="protein sequence ID" value="RKP29334.1"/>
    <property type="molecule type" value="Genomic_DNA"/>
</dbReference>
<feature type="region of interest" description="Disordered" evidence="6">
    <location>
        <begin position="95"/>
        <end position="126"/>
    </location>
</feature>
<dbReference type="GO" id="GO:0043161">
    <property type="term" value="P:proteasome-mediated ubiquitin-dependent protein catabolic process"/>
    <property type="evidence" value="ECO:0007669"/>
    <property type="project" value="UniProtKB-UniRule"/>
</dbReference>
<comment type="subcellular location">
    <subcellularLocation>
        <location evidence="5">Nucleus</location>
    </subcellularLocation>
    <subcellularLocation>
        <location evidence="5">Cytoplasm</location>
    </subcellularLocation>
</comment>
<sequence length="355" mass="37918">MKLIFKNLKKEIVEFDGAATDNVLAAKEFVAQAKGVEASQLKFVYSGKVLQNNKMLQDYKMKDGDWVIYMVSAKKASAPVPAPAPAAAPVPVANAPESTETLATGAAAGQTASSAARSPASAEDFTSGADRELAIQYMLELGFPRADIDAAMRAAFNNPHRAVEYLLSEIPASPRAPASSPSETSAANTALERPEAAATEAPAERNAEVSHQNMFDEAAAALSGEAAPGGDAALDSEMALLRDSIISNPELLQPLLQRIAESNPQVAQLIAQDPEGFVNRFLDNEFDIEDGDEEAEDLEGDASHDGAITVQFTEQDQNAVNRLCELGFERNLVIQVYMACDKNEEVAADILFRDT</sequence>
<accession>A0A4P9Z997</accession>
<keyword evidence="3 5" id="KW-0234">DNA repair</keyword>
<proteinExistence type="inferred from homology"/>
<name>A0A4P9Z997_9ASCO</name>
<dbReference type="NCBIfam" id="TIGR00601">
    <property type="entry name" value="rad23"/>
    <property type="match status" value="1"/>
</dbReference>
<keyword evidence="4 5" id="KW-0539">Nucleus</keyword>
<gene>
    <name evidence="9" type="ORF">METBISCDRAFT_18880</name>
</gene>
<keyword evidence="1" id="KW-0677">Repeat</keyword>
<dbReference type="GO" id="GO:0031593">
    <property type="term" value="F:polyubiquitin modification-dependent protein binding"/>
    <property type="evidence" value="ECO:0007669"/>
    <property type="project" value="UniProtKB-UniRule"/>
</dbReference>
<dbReference type="GO" id="GO:0003684">
    <property type="term" value="F:damaged DNA binding"/>
    <property type="evidence" value="ECO:0007669"/>
    <property type="project" value="UniProtKB-UniRule"/>
</dbReference>
<dbReference type="Pfam" id="PF00627">
    <property type="entry name" value="UBA"/>
    <property type="match status" value="2"/>
</dbReference>
<dbReference type="SMART" id="SM00213">
    <property type="entry name" value="UBQ"/>
    <property type="match status" value="1"/>
</dbReference>
<evidence type="ECO:0000256" key="4">
    <source>
        <dbReference type="ARBA" id="ARBA00023242"/>
    </source>
</evidence>
<dbReference type="OrthoDB" id="419317at2759"/>
<dbReference type="FunFam" id="1.10.8.10:FF:000003">
    <property type="entry name" value="UV excision repair protein RAD23 homolog"/>
    <property type="match status" value="1"/>
</dbReference>
<dbReference type="FunFam" id="1.10.8.10:FF:000002">
    <property type="entry name" value="UV excision repair protein RAD23 homolog"/>
    <property type="match status" value="1"/>
</dbReference>
<dbReference type="Pfam" id="PF00240">
    <property type="entry name" value="ubiquitin"/>
    <property type="match status" value="1"/>
</dbReference>
<feature type="region of interest" description="Disordered" evidence="6">
    <location>
        <begin position="172"/>
        <end position="208"/>
    </location>
</feature>